<evidence type="ECO:0000313" key="1">
    <source>
        <dbReference type="EMBL" id="GLS92542.1"/>
    </source>
</evidence>
<comment type="caution">
    <text evidence="1">The sequence shown here is derived from an EMBL/GenBank/DDBJ whole genome shotgun (WGS) entry which is preliminary data.</text>
</comment>
<name>A0ABQ6E513_9GAMM</name>
<evidence type="ECO:0000313" key="2">
    <source>
        <dbReference type="Proteomes" id="UP001157353"/>
    </source>
</evidence>
<reference evidence="2" key="1">
    <citation type="journal article" date="2019" name="Int. J. Syst. Evol. Microbiol.">
        <title>The Global Catalogue of Microorganisms (GCM) 10K type strain sequencing project: providing services to taxonomists for standard genome sequencing and annotation.</title>
        <authorList>
            <consortium name="The Broad Institute Genomics Platform"/>
            <consortium name="The Broad Institute Genome Sequencing Center for Infectious Disease"/>
            <person name="Wu L."/>
            <person name="Ma J."/>
        </authorList>
    </citation>
    <scope>NUCLEOTIDE SEQUENCE [LARGE SCALE GENOMIC DNA]</scope>
    <source>
        <strain evidence="2">NBRC 103166</strain>
    </source>
</reference>
<accession>A0ABQ6E513</accession>
<protein>
    <submittedName>
        <fullName evidence="1">Uncharacterized protein</fullName>
    </submittedName>
</protein>
<organism evidence="1 2">
    <name type="scientific">Psychromonas marina</name>
    <dbReference type="NCBI Taxonomy" id="88364"/>
    <lineage>
        <taxon>Bacteria</taxon>
        <taxon>Pseudomonadati</taxon>
        <taxon>Pseudomonadota</taxon>
        <taxon>Gammaproteobacteria</taxon>
        <taxon>Alteromonadales</taxon>
        <taxon>Psychromonadaceae</taxon>
        <taxon>Psychromonas</taxon>
    </lineage>
</organism>
<proteinExistence type="predicted"/>
<dbReference type="EMBL" id="BSPQ01000026">
    <property type="protein sequence ID" value="GLS92542.1"/>
    <property type="molecule type" value="Genomic_DNA"/>
</dbReference>
<sequence>MLVTVSRYKRKCVYIKYPLIDVDRESTYIDTIIASKPAMSLKTKIAYIISTKKIIEW</sequence>
<keyword evidence="2" id="KW-1185">Reference proteome</keyword>
<dbReference type="Proteomes" id="UP001157353">
    <property type="component" value="Unassembled WGS sequence"/>
</dbReference>
<gene>
    <name evidence="1" type="ORF">GCM10007916_36140</name>
</gene>